<evidence type="ECO:0000313" key="6">
    <source>
        <dbReference type="Proteomes" id="UP000541444"/>
    </source>
</evidence>
<evidence type="ECO:0000256" key="2">
    <source>
        <dbReference type="ARBA" id="ARBA00022723"/>
    </source>
</evidence>
<dbReference type="GO" id="GO:0005739">
    <property type="term" value="C:mitochondrion"/>
    <property type="evidence" value="ECO:0007669"/>
    <property type="project" value="TreeGrafter"/>
</dbReference>
<sequence length="198" mass="22143">MMTDVVPYTFRQDADYLYVTGCQQPGGIAVLSHEHGLCMFMPEFDRHDVTWQGQIAGVDAALETFKADNAYPLSKIHEVSLFLFIPGIPETHLVSGFISGLREDIRASIHTLCPTSLTEAFEFSLAKVEELAAIHAYSTQSTAQQAPAAGNSFIPSSMESFSLNLPSSFKTRRLTWEEQHECRKKGQCFNSDELFHNF</sequence>
<dbReference type="GO" id="GO:0030145">
    <property type="term" value="F:manganese ion binding"/>
    <property type="evidence" value="ECO:0007669"/>
    <property type="project" value="InterPro"/>
</dbReference>
<dbReference type="InterPro" id="IPR007865">
    <property type="entry name" value="Aminopep_P_N"/>
</dbReference>
<dbReference type="Pfam" id="PF05195">
    <property type="entry name" value="AMP_N"/>
    <property type="match status" value="1"/>
</dbReference>
<accession>A0A7J7L6U3</accession>
<evidence type="ECO:0000256" key="3">
    <source>
        <dbReference type="ARBA" id="ARBA00022801"/>
    </source>
</evidence>
<keyword evidence="6" id="KW-1185">Reference proteome</keyword>
<dbReference type="InterPro" id="IPR029149">
    <property type="entry name" value="Creatin/AminoP/Spt16_N"/>
</dbReference>
<keyword evidence="2" id="KW-0479">Metal-binding</keyword>
<name>A0A7J7L6U3_9MAGN</name>
<dbReference type="EMBL" id="JACGCM010002602">
    <property type="protein sequence ID" value="KAF6138302.1"/>
    <property type="molecule type" value="Genomic_DNA"/>
</dbReference>
<dbReference type="OrthoDB" id="4215474at2759"/>
<dbReference type="Proteomes" id="UP000541444">
    <property type="component" value="Unassembled WGS sequence"/>
</dbReference>
<protein>
    <recommendedName>
        <fullName evidence="4">Aminopeptidase P N-terminal domain-containing protein</fullName>
    </recommendedName>
</protein>
<dbReference type="PANTHER" id="PTHR43226">
    <property type="entry name" value="XAA-PRO AMINOPEPTIDASE 3"/>
    <property type="match status" value="1"/>
</dbReference>
<feature type="domain" description="Aminopeptidase P N-terminal" evidence="4">
    <location>
        <begin position="1"/>
        <end position="102"/>
    </location>
</feature>
<dbReference type="Gene3D" id="3.40.350.10">
    <property type="entry name" value="Creatinase/prolidase N-terminal domain"/>
    <property type="match status" value="1"/>
</dbReference>
<dbReference type="AlphaFoldDB" id="A0A7J7L6U3"/>
<keyword evidence="3" id="KW-0378">Hydrolase</keyword>
<comment type="similarity">
    <text evidence="1">Belongs to the peptidase M24B family.</text>
</comment>
<dbReference type="GO" id="GO:0006508">
    <property type="term" value="P:proteolysis"/>
    <property type="evidence" value="ECO:0007669"/>
    <property type="project" value="TreeGrafter"/>
</dbReference>
<evidence type="ECO:0000313" key="5">
    <source>
        <dbReference type="EMBL" id="KAF6138302.1"/>
    </source>
</evidence>
<dbReference type="SUPFAM" id="SSF53092">
    <property type="entry name" value="Creatinase/prolidase N-terminal domain"/>
    <property type="match status" value="1"/>
</dbReference>
<comment type="caution">
    <text evidence="5">The sequence shown here is derived from an EMBL/GenBank/DDBJ whole genome shotgun (WGS) entry which is preliminary data.</text>
</comment>
<dbReference type="InterPro" id="IPR052433">
    <property type="entry name" value="X-Pro_dipept-like"/>
</dbReference>
<evidence type="ECO:0000259" key="4">
    <source>
        <dbReference type="SMART" id="SM01011"/>
    </source>
</evidence>
<gene>
    <name evidence="5" type="ORF">GIB67_001452</name>
</gene>
<reference evidence="5 6" key="1">
    <citation type="journal article" date="2020" name="IScience">
        <title>Genome Sequencing of the Endangered Kingdonia uniflora (Circaeasteraceae, Ranunculales) Reveals Potential Mechanisms of Evolutionary Specialization.</title>
        <authorList>
            <person name="Sun Y."/>
            <person name="Deng T."/>
            <person name="Zhang A."/>
            <person name="Moore M.J."/>
            <person name="Landis J.B."/>
            <person name="Lin N."/>
            <person name="Zhang H."/>
            <person name="Zhang X."/>
            <person name="Huang J."/>
            <person name="Zhang X."/>
            <person name="Sun H."/>
            <person name="Wang H."/>
        </authorList>
    </citation>
    <scope>NUCLEOTIDE SEQUENCE [LARGE SCALE GENOMIC DNA]</scope>
    <source>
        <strain evidence="5">TB1705</strain>
        <tissue evidence="5">Leaf</tissue>
    </source>
</reference>
<organism evidence="5 6">
    <name type="scientific">Kingdonia uniflora</name>
    <dbReference type="NCBI Taxonomy" id="39325"/>
    <lineage>
        <taxon>Eukaryota</taxon>
        <taxon>Viridiplantae</taxon>
        <taxon>Streptophyta</taxon>
        <taxon>Embryophyta</taxon>
        <taxon>Tracheophyta</taxon>
        <taxon>Spermatophyta</taxon>
        <taxon>Magnoliopsida</taxon>
        <taxon>Ranunculales</taxon>
        <taxon>Circaeasteraceae</taxon>
        <taxon>Kingdonia</taxon>
    </lineage>
</organism>
<dbReference type="PANTHER" id="PTHR43226:SF4">
    <property type="entry name" value="XAA-PRO AMINOPEPTIDASE 3"/>
    <property type="match status" value="1"/>
</dbReference>
<dbReference type="SMART" id="SM01011">
    <property type="entry name" value="AMP_N"/>
    <property type="match status" value="1"/>
</dbReference>
<proteinExistence type="inferred from homology"/>
<evidence type="ECO:0000256" key="1">
    <source>
        <dbReference type="ARBA" id="ARBA00008766"/>
    </source>
</evidence>
<dbReference type="GO" id="GO:0070006">
    <property type="term" value="F:metalloaminopeptidase activity"/>
    <property type="evidence" value="ECO:0007669"/>
    <property type="project" value="InterPro"/>
</dbReference>